<dbReference type="RefSeq" id="WP_262597880.1">
    <property type="nucleotide sequence ID" value="NZ_CP103300.1"/>
</dbReference>
<gene>
    <name evidence="3" type="ORF">NX720_23285</name>
</gene>
<accession>A0ABY6GSH5</accession>
<dbReference type="InterPro" id="IPR017932">
    <property type="entry name" value="GATase_2_dom"/>
</dbReference>
<organism evidence="3 4">
    <name type="scientific">Endozoicomonas euniceicola</name>
    <dbReference type="NCBI Taxonomy" id="1234143"/>
    <lineage>
        <taxon>Bacteria</taxon>
        <taxon>Pseudomonadati</taxon>
        <taxon>Pseudomonadota</taxon>
        <taxon>Gammaproteobacteria</taxon>
        <taxon>Oceanospirillales</taxon>
        <taxon>Endozoicomonadaceae</taxon>
        <taxon>Endozoicomonas</taxon>
    </lineage>
</organism>
<dbReference type="InterPro" id="IPR026869">
    <property type="entry name" value="EgtC-like"/>
</dbReference>
<dbReference type="PROSITE" id="PS51278">
    <property type="entry name" value="GATASE_TYPE_2"/>
    <property type="match status" value="1"/>
</dbReference>
<dbReference type="PANTHER" id="PTHR42824:SF1">
    <property type="entry name" value="GLUTAMINE AMIDOTRANSFERASE YAFJ-RELATED"/>
    <property type="match status" value="1"/>
</dbReference>
<sequence length="257" mass="29409">MCELLGMSANTPTDICFSFSGLMQRGGRTGPHRDGWGIAFYDGPGVREFRDPHPSCDSEIAKLVRNYPIKSDIVISHIRQANAGRVCLENTHPFIRELWGRNWTFAHNGQLKGIKKQPLSHYFPIGTTDSEHAFCWLMNAIRERFPKPPGRASTLHRFIQNQCDTLREMGVFNMLLTDSRHLYCYCTTKLSWITRKAPFDQACLKDTELSVDFEQETTQTDIVTVIATEPLTTNEEWHTMKTGEMTVFRQGEIAYKA</sequence>
<reference evidence="3" key="1">
    <citation type="submission" date="2022-10" db="EMBL/GenBank/DDBJ databases">
        <title>Completed Genome Sequence of two octocoral isolated bacterium, Endozoicomonas euniceicola EF212T and Endozoicomonas gorgoniicola PS125T.</title>
        <authorList>
            <person name="Chiou Y.-J."/>
            <person name="Chen Y.-H."/>
        </authorList>
    </citation>
    <scope>NUCLEOTIDE SEQUENCE</scope>
    <source>
        <strain evidence="3">EF212</strain>
    </source>
</reference>
<dbReference type="EMBL" id="CP103300">
    <property type="protein sequence ID" value="UYM15717.1"/>
    <property type="molecule type" value="Genomic_DNA"/>
</dbReference>
<proteinExistence type="predicted"/>
<dbReference type="SUPFAM" id="SSF56235">
    <property type="entry name" value="N-terminal nucleophile aminohydrolases (Ntn hydrolases)"/>
    <property type="match status" value="1"/>
</dbReference>
<dbReference type="Pfam" id="PF13230">
    <property type="entry name" value="GATase_4"/>
    <property type="match status" value="1"/>
</dbReference>
<evidence type="ECO:0000313" key="3">
    <source>
        <dbReference type="EMBL" id="UYM15717.1"/>
    </source>
</evidence>
<dbReference type="CDD" id="cd01908">
    <property type="entry name" value="YafJ"/>
    <property type="match status" value="1"/>
</dbReference>
<evidence type="ECO:0000256" key="1">
    <source>
        <dbReference type="ARBA" id="ARBA00022962"/>
    </source>
</evidence>
<keyword evidence="4" id="KW-1185">Reference proteome</keyword>
<protein>
    <submittedName>
        <fullName evidence="3">Class II glutamine amidotransferase</fullName>
    </submittedName>
</protein>
<dbReference type="PANTHER" id="PTHR42824">
    <property type="entry name" value="GLUTAMINE AMIDOTRANSFERASE"/>
    <property type="match status" value="1"/>
</dbReference>
<evidence type="ECO:0000259" key="2">
    <source>
        <dbReference type="PROSITE" id="PS51278"/>
    </source>
</evidence>
<name>A0ABY6GSH5_9GAMM</name>
<feature type="domain" description="Glutamine amidotransferase type-2" evidence="2">
    <location>
        <begin position="2"/>
        <end position="257"/>
    </location>
</feature>
<dbReference type="Gene3D" id="3.60.20.10">
    <property type="entry name" value="Glutamine Phosphoribosylpyrophosphate, subunit 1, domain 1"/>
    <property type="match status" value="1"/>
</dbReference>
<dbReference type="Proteomes" id="UP001163255">
    <property type="component" value="Chromosome"/>
</dbReference>
<evidence type="ECO:0000313" key="4">
    <source>
        <dbReference type="Proteomes" id="UP001163255"/>
    </source>
</evidence>
<keyword evidence="1 3" id="KW-0315">Glutamine amidotransferase</keyword>
<dbReference type="InterPro" id="IPR029055">
    <property type="entry name" value="Ntn_hydrolases_N"/>
</dbReference>